<keyword evidence="2" id="KW-0812">Transmembrane</keyword>
<comment type="caution">
    <text evidence="3">The sequence shown here is derived from an EMBL/GenBank/DDBJ whole genome shotgun (WGS) entry which is preliminary data.</text>
</comment>
<feature type="transmembrane region" description="Helical" evidence="2">
    <location>
        <begin position="172"/>
        <end position="192"/>
    </location>
</feature>
<feature type="region of interest" description="Disordered" evidence="1">
    <location>
        <begin position="1"/>
        <end position="30"/>
    </location>
</feature>
<keyword evidence="4" id="KW-1185">Reference proteome</keyword>
<organism evidence="3 4">
    <name type="scientific">Pseudokineococcus basanitobsidens</name>
    <dbReference type="NCBI Taxonomy" id="1926649"/>
    <lineage>
        <taxon>Bacteria</taxon>
        <taxon>Bacillati</taxon>
        <taxon>Actinomycetota</taxon>
        <taxon>Actinomycetes</taxon>
        <taxon>Kineosporiales</taxon>
        <taxon>Kineosporiaceae</taxon>
        <taxon>Pseudokineococcus</taxon>
    </lineage>
</organism>
<dbReference type="PANTHER" id="PTHR40057">
    <property type="entry name" value="SLR1162 PROTEIN"/>
    <property type="match status" value="1"/>
</dbReference>
<dbReference type="SUPFAM" id="SSF54909">
    <property type="entry name" value="Dimeric alpha+beta barrel"/>
    <property type="match status" value="1"/>
</dbReference>
<name>A0ABU8RMM9_9ACTN</name>
<dbReference type="InterPro" id="IPR038762">
    <property type="entry name" value="ABM_predict"/>
</dbReference>
<accession>A0ABU8RMM9</accession>
<dbReference type="Proteomes" id="UP001387100">
    <property type="component" value="Unassembled WGS sequence"/>
</dbReference>
<evidence type="ECO:0000313" key="4">
    <source>
        <dbReference type="Proteomes" id="UP001387100"/>
    </source>
</evidence>
<evidence type="ECO:0000313" key="3">
    <source>
        <dbReference type="EMBL" id="MEJ5946331.1"/>
    </source>
</evidence>
<sequence length="214" mass="23385">MAARPAPAETPRRRAEPPPEDAGPPPVTVASTRVADPGQKLEMMTWASAGARLAESFPGFLGAGWVRSGPDSREWHMLYRFVDAGALAGWEGSSERRWWLHGAPGTVREVATERRTGIEGWFDAAQGSVVGPAPTGAPARWRQMLVIFSVFLPLSLLVNVTLGAALAALVPLVVRVAVVTTVMTPVMTYLALPWATRRLQWFLDAEPAPWRRRR</sequence>
<reference evidence="3 4" key="1">
    <citation type="journal article" date="2017" name="Int. J. Syst. Evol. Microbiol.">
        <title>Pseudokineococcus basanitobsidens sp. nov., isolated from volcanic rock.</title>
        <authorList>
            <person name="Lee D.W."/>
            <person name="Park M.Y."/>
            <person name="Kim J.J."/>
            <person name="Kim B.S."/>
        </authorList>
    </citation>
    <scope>NUCLEOTIDE SEQUENCE [LARGE SCALE GENOMIC DNA]</scope>
    <source>
        <strain evidence="3 4">DSM 103726</strain>
    </source>
</reference>
<evidence type="ECO:0008006" key="5">
    <source>
        <dbReference type="Google" id="ProtNLM"/>
    </source>
</evidence>
<dbReference type="PANTHER" id="PTHR40057:SF1">
    <property type="entry name" value="SLR1162 PROTEIN"/>
    <property type="match status" value="1"/>
</dbReference>
<feature type="transmembrane region" description="Helical" evidence="2">
    <location>
        <begin position="145"/>
        <end position="166"/>
    </location>
</feature>
<dbReference type="Gene3D" id="3.30.70.100">
    <property type="match status" value="1"/>
</dbReference>
<dbReference type="EMBL" id="JBBIAA010000020">
    <property type="protein sequence ID" value="MEJ5946331.1"/>
    <property type="molecule type" value="Genomic_DNA"/>
</dbReference>
<keyword evidence="2" id="KW-0472">Membrane</keyword>
<gene>
    <name evidence="3" type="ORF">WDZ17_13620</name>
</gene>
<evidence type="ECO:0000256" key="2">
    <source>
        <dbReference type="SAM" id="Phobius"/>
    </source>
</evidence>
<proteinExistence type="predicted"/>
<keyword evidence="2" id="KW-1133">Transmembrane helix</keyword>
<dbReference type="InterPro" id="IPR011008">
    <property type="entry name" value="Dimeric_a/b-barrel"/>
</dbReference>
<evidence type="ECO:0000256" key="1">
    <source>
        <dbReference type="SAM" id="MobiDB-lite"/>
    </source>
</evidence>
<protein>
    <recommendedName>
        <fullName evidence="5">ABM domain-containing protein</fullName>
    </recommendedName>
</protein>